<evidence type="ECO:0000256" key="4">
    <source>
        <dbReference type="ARBA" id="ARBA00023136"/>
    </source>
</evidence>
<feature type="transmembrane region" description="Helical" evidence="6">
    <location>
        <begin position="152"/>
        <end position="170"/>
    </location>
</feature>
<keyword evidence="4 6" id="KW-0472">Membrane</keyword>
<keyword evidence="5" id="KW-0175">Coiled coil</keyword>
<dbReference type="STRING" id="1432656.X802_03010"/>
<dbReference type="PANTHER" id="PTHR42198">
    <property type="entry name" value="INTEGRAL MEMBRANE PROTEIN"/>
    <property type="match status" value="1"/>
</dbReference>
<feature type="coiled-coil region" evidence="5">
    <location>
        <begin position="49"/>
        <end position="76"/>
    </location>
</feature>
<evidence type="ECO:0000313" key="7">
    <source>
        <dbReference type="EMBL" id="AJC71248.1"/>
    </source>
</evidence>
<evidence type="ECO:0000313" key="8">
    <source>
        <dbReference type="Proteomes" id="UP000062043"/>
    </source>
</evidence>
<dbReference type="SMART" id="SM01415">
    <property type="entry name" value="DUF106"/>
    <property type="match status" value="1"/>
</dbReference>
<dbReference type="Proteomes" id="UP000062043">
    <property type="component" value="Chromosome"/>
</dbReference>
<dbReference type="RefSeq" id="WP_062370851.1">
    <property type="nucleotide sequence ID" value="NZ_CP007140.1"/>
</dbReference>
<evidence type="ECO:0000256" key="6">
    <source>
        <dbReference type="SAM" id="Phobius"/>
    </source>
</evidence>
<feature type="transmembrane region" description="Helical" evidence="6">
    <location>
        <begin position="22"/>
        <end position="43"/>
    </location>
</feature>
<dbReference type="InterPro" id="IPR038978">
    <property type="entry name" value="MJ0935"/>
</dbReference>
<proteinExistence type="predicted"/>
<keyword evidence="3 6" id="KW-1133">Transmembrane helix</keyword>
<keyword evidence="2 6" id="KW-0812">Transmembrane</keyword>
<dbReference type="InterPro" id="IPR002809">
    <property type="entry name" value="EMC3/TMCO1"/>
</dbReference>
<dbReference type="EMBL" id="CP007140">
    <property type="protein sequence ID" value="AJC71248.1"/>
    <property type="molecule type" value="Genomic_DNA"/>
</dbReference>
<dbReference type="Pfam" id="PF01956">
    <property type="entry name" value="EMC3_TMCO1"/>
    <property type="match status" value="1"/>
</dbReference>
<dbReference type="GO" id="GO:0016020">
    <property type="term" value="C:membrane"/>
    <property type="evidence" value="ECO:0007669"/>
    <property type="project" value="UniProtKB-SubCell"/>
</dbReference>
<gene>
    <name evidence="7" type="ORF">X802_03010</name>
</gene>
<evidence type="ECO:0000256" key="3">
    <source>
        <dbReference type="ARBA" id="ARBA00022989"/>
    </source>
</evidence>
<evidence type="ECO:0000256" key="5">
    <source>
        <dbReference type="SAM" id="Coils"/>
    </source>
</evidence>
<keyword evidence="8" id="KW-1185">Reference proteome</keyword>
<comment type="subcellular location">
    <subcellularLocation>
        <location evidence="1">Membrane</location>
        <topology evidence="1">Multi-pass membrane protein</topology>
    </subcellularLocation>
</comment>
<accession>A0A0X1KJ13</accession>
<feature type="transmembrane region" description="Helical" evidence="6">
    <location>
        <begin position="97"/>
        <end position="114"/>
    </location>
</feature>
<organism evidence="7 8">
    <name type="scientific">Thermococcus guaymasensis DSM 11113</name>
    <dbReference type="NCBI Taxonomy" id="1432656"/>
    <lineage>
        <taxon>Archaea</taxon>
        <taxon>Methanobacteriati</taxon>
        <taxon>Methanobacteriota</taxon>
        <taxon>Thermococci</taxon>
        <taxon>Thermococcales</taxon>
        <taxon>Thermococcaceae</taxon>
        <taxon>Thermococcus</taxon>
    </lineage>
</organism>
<dbReference type="AlphaFoldDB" id="A0A0X1KJ13"/>
<name>A0A0X1KJ13_9EURY</name>
<dbReference type="KEGG" id="tgy:X802_03010"/>
<sequence>MIEGIYQFLDNLFGGYIAQHPLLAITIAGFIIGGSYTLIYYFFTDIEKTRKMQKMAKELQMELKEAQEKGDEKKLRKVQQKQMELMKMQSEIMQQQMVPMLLTMPIFWIFFGWLRRWYVEVAIVKAPFNFFLFDWFHSMYHSALGPDELGYLGWYILSSYIIGMVLRKFLDMG</sequence>
<evidence type="ECO:0000256" key="1">
    <source>
        <dbReference type="ARBA" id="ARBA00004141"/>
    </source>
</evidence>
<protein>
    <submittedName>
        <fullName evidence="7">Membrane protein</fullName>
    </submittedName>
</protein>
<evidence type="ECO:0000256" key="2">
    <source>
        <dbReference type="ARBA" id="ARBA00022692"/>
    </source>
</evidence>
<dbReference type="PANTHER" id="PTHR42198:SF1">
    <property type="entry name" value="INTEGRAL MEMBRANE PROTEIN"/>
    <property type="match status" value="1"/>
</dbReference>
<dbReference type="GeneID" id="27134624"/>
<dbReference type="PATRIC" id="fig|1432656.3.peg.579"/>
<dbReference type="OrthoDB" id="84619at2157"/>
<reference evidence="7 8" key="1">
    <citation type="submission" date="2014-01" db="EMBL/GenBank/DDBJ databases">
        <title>Genome sequencing of Thermococcus guaymasensis.</title>
        <authorList>
            <person name="Zhang X."/>
            <person name="Alvare G."/>
            <person name="Fristensky B."/>
            <person name="Chen L."/>
            <person name="Suen T."/>
            <person name="Chen Q."/>
            <person name="Ma K."/>
        </authorList>
    </citation>
    <scope>NUCLEOTIDE SEQUENCE [LARGE SCALE GENOMIC DNA]</scope>
    <source>
        <strain evidence="7 8">DSM 11113</strain>
    </source>
</reference>